<dbReference type="RefSeq" id="WP_070351093.1">
    <property type="nucleotide sequence ID" value="NZ_CP043474.1"/>
</dbReference>
<keyword evidence="2" id="KW-0732">Signal</keyword>
<keyword evidence="4" id="KW-1185">Reference proteome</keyword>
<evidence type="ECO:0000313" key="4">
    <source>
        <dbReference type="Proteomes" id="UP000178953"/>
    </source>
</evidence>
<proteinExistence type="predicted"/>
<dbReference type="OrthoDB" id="4751819at2"/>
<evidence type="ECO:0000313" key="3">
    <source>
        <dbReference type="EMBL" id="OFJ55666.1"/>
    </source>
</evidence>
<sequence length="85" mass="8486">MTLGWASRCAACAATCAAAAAILAAAPPAAADPQDLVPYCSGDQTPMDSACRVAPSQVFTHPESGRSGVSPDLPYGLNPGEQPAI</sequence>
<feature type="chain" id="PRO_5030027204" description="Intersectin-EH binding protein Ibp1" evidence="2">
    <location>
        <begin position="32"/>
        <end position="85"/>
    </location>
</feature>
<comment type="caution">
    <text evidence="3">The sequence shown here is derived from an EMBL/GenBank/DDBJ whole genome shotgun (WGS) entry which is preliminary data.</text>
</comment>
<evidence type="ECO:0008006" key="5">
    <source>
        <dbReference type="Google" id="ProtNLM"/>
    </source>
</evidence>
<feature type="region of interest" description="Disordered" evidence="1">
    <location>
        <begin position="59"/>
        <end position="85"/>
    </location>
</feature>
<protein>
    <recommendedName>
        <fullName evidence="5">Intersectin-EH binding protein Ibp1</fullName>
    </recommendedName>
</protein>
<dbReference type="Proteomes" id="UP000178953">
    <property type="component" value="Unassembled WGS sequence"/>
</dbReference>
<organism evidence="3 4">
    <name type="scientific">Mycolicibacterium grossiae</name>
    <dbReference type="NCBI Taxonomy" id="1552759"/>
    <lineage>
        <taxon>Bacteria</taxon>
        <taxon>Bacillati</taxon>
        <taxon>Actinomycetota</taxon>
        <taxon>Actinomycetes</taxon>
        <taxon>Mycobacteriales</taxon>
        <taxon>Mycobacteriaceae</taxon>
        <taxon>Mycolicibacterium</taxon>
    </lineage>
</organism>
<name>A0A1E8QB56_9MYCO</name>
<gene>
    <name evidence="3" type="ORF">BEL07_00155</name>
</gene>
<dbReference type="AlphaFoldDB" id="A0A1E8QB56"/>
<dbReference type="EMBL" id="MCHX01000001">
    <property type="protein sequence ID" value="OFJ55666.1"/>
    <property type="molecule type" value="Genomic_DNA"/>
</dbReference>
<reference evidence="3 4" key="1">
    <citation type="submission" date="2016-09" db="EMBL/GenBank/DDBJ databases">
        <title>genome sequence of Mycobacterium sp. 739 SCH.</title>
        <authorList>
            <person name="Greninger A.L."/>
            <person name="Qin X."/>
            <person name="Jerome K."/>
            <person name="Vora S."/>
            <person name="Quinn K."/>
        </authorList>
    </citation>
    <scope>NUCLEOTIDE SEQUENCE [LARGE SCALE GENOMIC DNA]</scope>
    <source>
        <strain evidence="3 4">SCH</strain>
    </source>
</reference>
<evidence type="ECO:0000256" key="2">
    <source>
        <dbReference type="SAM" id="SignalP"/>
    </source>
</evidence>
<evidence type="ECO:0000256" key="1">
    <source>
        <dbReference type="SAM" id="MobiDB-lite"/>
    </source>
</evidence>
<feature type="signal peptide" evidence="2">
    <location>
        <begin position="1"/>
        <end position="31"/>
    </location>
</feature>
<accession>A0A1E8QB56</accession>